<evidence type="ECO:0000256" key="3">
    <source>
        <dbReference type="ARBA" id="ARBA00023163"/>
    </source>
</evidence>
<accession>A0A6N7WAG7</accession>
<keyword evidence="1" id="KW-0805">Transcription regulation</keyword>
<dbReference type="InterPro" id="IPR050109">
    <property type="entry name" value="HTH-type_TetR-like_transc_reg"/>
</dbReference>
<reference evidence="6 7" key="1">
    <citation type="submission" date="2019-08" db="EMBL/GenBank/DDBJ databases">
        <title>In-depth cultivation of the pig gut microbiome towards novel bacterial diversity and tailored functional studies.</title>
        <authorList>
            <person name="Wylensek D."/>
            <person name="Hitch T.C.A."/>
            <person name="Clavel T."/>
        </authorList>
    </citation>
    <scope>NUCLEOTIDE SEQUENCE [LARGE SCALE GENOMIC DNA]</scope>
    <source>
        <strain evidence="6 7">WB03_NA08</strain>
    </source>
</reference>
<dbReference type="AlphaFoldDB" id="A0A6N7WAG7"/>
<sequence>MGLSKREQTRRHISAEAYALFEAQGYDNTTVAQIAKSAGVSHMTFFRNFPTRAHVLISDIDIPLLIRLVSSAPLHMGALECLCWTFLKFIRVVDGRSRDKVRRHLLVVANSDGLGSEMFGPNSALMHRIAGALAGRGVGEWEARTVTCAVLGGIGGALNQWADFDSETDLVYLSDVVAKALLPDVNARDRVYRDLQGETTILG</sequence>
<dbReference type="GO" id="GO:0000976">
    <property type="term" value="F:transcription cis-regulatory region binding"/>
    <property type="evidence" value="ECO:0007669"/>
    <property type="project" value="TreeGrafter"/>
</dbReference>
<feature type="domain" description="HTH tetR-type" evidence="5">
    <location>
        <begin position="7"/>
        <end position="67"/>
    </location>
</feature>
<evidence type="ECO:0000256" key="2">
    <source>
        <dbReference type="ARBA" id="ARBA00023125"/>
    </source>
</evidence>
<dbReference type="InterPro" id="IPR009057">
    <property type="entry name" value="Homeodomain-like_sf"/>
</dbReference>
<keyword evidence="3" id="KW-0804">Transcription</keyword>
<evidence type="ECO:0000256" key="1">
    <source>
        <dbReference type="ARBA" id="ARBA00023015"/>
    </source>
</evidence>
<dbReference type="SUPFAM" id="SSF46689">
    <property type="entry name" value="Homeodomain-like"/>
    <property type="match status" value="1"/>
</dbReference>
<dbReference type="EMBL" id="VULO01000012">
    <property type="protein sequence ID" value="MSS85158.1"/>
    <property type="molecule type" value="Genomic_DNA"/>
</dbReference>
<dbReference type="InterPro" id="IPR001647">
    <property type="entry name" value="HTH_TetR"/>
</dbReference>
<dbReference type="GO" id="GO:0003700">
    <property type="term" value="F:DNA-binding transcription factor activity"/>
    <property type="evidence" value="ECO:0007669"/>
    <property type="project" value="TreeGrafter"/>
</dbReference>
<protein>
    <submittedName>
        <fullName evidence="6">TetR family transcriptional regulator</fullName>
    </submittedName>
</protein>
<feature type="DNA-binding region" description="H-T-H motif" evidence="4">
    <location>
        <begin position="30"/>
        <end position="49"/>
    </location>
</feature>
<keyword evidence="2 4" id="KW-0238">DNA-binding</keyword>
<dbReference type="Pfam" id="PF00440">
    <property type="entry name" value="TetR_N"/>
    <property type="match status" value="1"/>
</dbReference>
<evidence type="ECO:0000313" key="6">
    <source>
        <dbReference type="EMBL" id="MSS85158.1"/>
    </source>
</evidence>
<dbReference type="Gene3D" id="1.10.357.10">
    <property type="entry name" value="Tetracycline Repressor, domain 2"/>
    <property type="match status" value="1"/>
</dbReference>
<dbReference type="PROSITE" id="PS50977">
    <property type="entry name" value="HTH_TETR_2"/>
    <property type="match status" value="1"/>
</dbReference>
<dbReference type="Proteomes" id="UP000470875">
    <property type="component" value="Unassembled WGS sequence"/>
</dbReference>
<name>A0A6N7WAG7_9ACTO</name>
<comment type="caution">
    <text evidence="6">The sequence shown here is derived from an EMBL/GenBank/DDBJ whole genome shotgun (WGS) entry which is preliminary data.</text>
</comment>
<organism evidence="6 7">
    <name type="scientific">Scrofimicrobium canadense</name>
    <dbReference type="NCBI Taxonomy" id="2652290"/>
    <lineage>
        <taxon>Bacteria</taxon>
        <taxon>Bacillati</taxon>
        <taxon>Actinomycetota</taxon>
        <taxon>Actinomycetes</taxon>
        <taxon>Actinomycetales</taxon>
        <taxon>Actinomycetaceae</taxon>
        <taxon>Scrofimicrobium</taxon>
    </lineage>
</organism>
<dbReference type="PANTHER" id="PTHR30055:SF234">
    <property type="entry name" value="HTH-TYPE TRANSCRIPTIONAL REGULATOR BETI"/>
    <property type="match status" value="1"/>
</dbReference>
<dbReference type="RefSeq" id="WP_154546139.1">
    <property type="nucleotide sequence ID" value="NZ_VULO01000012.1"/>
</dbReference>
<proteinExistence type="predicted"/>
<evidence type="ECO:0000313" key="7">
    <source>
        <dbReference type="Proteomes" id="UP000470875"/>
    </source>
</evidence>
<evidence type="ECO:0000259" key="5">
    <source>
        <dbReference type="PROSITE" id="PS50977"/>
    </source>
</evidence>
<dbReference type="PANTHER" id="PTHR30055">
    <property type="entry name" value="HTH-TYPE TRANSCRIPTIONAL REGULATOR RUTR"/>
    <property type="match status" value="1"/>
</dbReference>
<gene>
    <name evidence="6" type="ORF">FYJ24_10385</name>
</gene>
<keyword evidence="7" id="KW-1185">Reference proteome</keyword>
<evidence type="ECO:0000256" key="4">
    <source>
        <dbReference type="PROSITE-ProRule" id="PRU00335"/>
    </source>
</evidence>